<feature type="domain" description="MYND-type" evidence="5">
    <location>
        <begin position="32"/>
        <end position="71"/>
    </location>
</feature>
<dbReference type="InterPro" id="IPR002893">
    <property type="entry name" value="Znf_MYND"/>
</dbReference>
<proteinExistence type="predicted"/>
<comment type="caution">
    <text evidence="6">The sequence shown here is derived from an EMBL/GenBank/DDBJ whole genome shotgun (WGS) entry which is preliminary data.</text>
</comment>
<dbReference type="Pfam" id="PF01753">
    <property type="entry name" value="zf-MYND"/>
    <property type="match status" value="1"/>
</dbReference>
<evidence type="ECO:0000259" key="5">
    <source>
        <dbReference type="PROSITE" id="PS50865"/>
    </source>
</evidence>
<gene>
    <name evidence="6" type="ORF">FB567DRAFT_1145</name>
</gene>
<dbReference type="InterPro" id="IPR052839">
    <property type="entry name" value="Mito_gene_expr_regulator"/>
</dbReference>
<evidence type="ECO:0000313" key="6">
    <source>
        <dbReference type="EMBL" id="KAH7094309.1"/>
    </source>
</evidence>
<dbReference type="PROSITE" id="PS01360">
    <property type="entry name" value="ZF_MYND_1"/>
    <property type="match status" value="1"/>
</dbReference>
<organism evidence="6 7">
    <name type="scientific">Paraphoma chrysanthemicola</name>
    <dbReference type="NCBI Taxonomy" id="798071"/>
    <lineage>
        <taxon>Eukaryota</taxon>
        <taxon>Fungi</taxon>
        <taxon>Dikarya</taxon>
        <taxon>Ascomycota</taxon>
        <taxon>Pezizomycotina</taxon>
        <taxon>Dothideomycetes</taxon>
        <taxon>Pleosporomycetidae</taxon>
        <taxon>Pleosporales</taxon>
        <taxon>Pleosporineae</taxon>
        <taxon>Phaeosphaeriaceae</taxon>
        <taxon>Paraphoma</taxon>
    </lineage>
</organism>
<keyword evidence="2 4" id="KW-0863">Zinc-finger</keyword>
<keyword evidence="3" id="KW-0862">Zinc</keyword>
<evidence type="ECO:0000256" key="3">
    <source>
        <dbReference type="ARBA" id="ARBA00022833"/>
    </source>
</evidence>
<evidence type="ECO:0000313" key="7">
    <source>
        <dbReference type="Proteomes" id="UP000813461"/>
    </source>
</evidence>
<evidence type="ECO:0000256" key="4">
    <source>
        <dbReference type="PROSITE-ProRule" id="PRU00134"/>
    </source>
</evidence>
<dbReference type="OrthoDB" id="432970at2759"/>
<dbReference type="PROSITE" id="PS50865">
    <property type="entry name" value="ZF_MYND_2"/>
    <property type="match status" value="1"/>
</dbReference>
<dbReference type="PANTHER" id="PTHR46920">
    <property type="match status" value="1"/>
</dbReference>
<accession>A0A8K0RGY4</accession>
<dbReference type="EMBL" id="JAGMVJ010000001">
    <property type="protein sequence ID" value="KAH7094309.1"/>
    <property type="molecule type" value="Genomic_DNA"/>
</dbReference>
<dbReference type="AlphaFoldDB" id="A0A8K0RGY4"/>
<dbReference type="GO" id="GO:0008270">
    <property type="term" value="F:zinc ion binding"/>
    <property type="evidence" value="ECO:0007669"/>
    <property type="project" value="UniProtKB-KW"/>
</dbReference>
<dbReference type="Gene3D" id="6.10.140.2220">
    <property type="match status" value="1"/>
</dbReference>
<protein>
    <recommendedName>
        <fullName evidence="5">MYND-type domain-containing protein</fullName>
    </recommendedName>
</protein>
<dbReference type="Pfam" id="PF20179">
    <property type="entry name" value="MSS51_C"/>
    <property type="match status" value="1"/>
</dbReference>
<dbReference type="Proteomes" id="UP000813461">
    <property type="component" value="Unassembled WGS sequence"/>
</dbReference>
<keyword evidence="1" id="KW-0479">Metal-binding</keyword>
<evidence type="ECO:0000256" key="2">
    <source>
        <dbReference type="ARBA" id="ARBA00022771"/>
    </source>
</evidence>
<name>A0A8K0RGY4_9PLEO</name>
<dbReference type="SUPFAM" id="SSF144232">
    <property type="entry name" value="HIT/MYND zinc finger-like"/>
    <property type="match status" value="1"/>
</dbReference>
<dbReference type="InterPro" id="IPR046824">
    <property type="entry name" value="Mss51-like_C"/>
</dbReference>
<reference evidence="6" key="1">
    <citation type="journal article" date="2021" name="Nat. Commun.">
        <title>Genetic determinants of endophytism in the Arabidopsis root mycobiome.</title>
        <authorList>
            <person name="Mesny F."/>
            <person name="Miyauchi S."/>
            <person name="Thiergart T."/>
            <person name="Pickel B."/>
            <person name="Atanasova L."/>
            <person name="Karlsson M."/>
            <person name="Huettel B."/>
            <person name="Barry K.W."/>
            <person name="Haridas S."/>
            <person name="Chen C."/>
            <person name="Bauer D."/>
            <person name="Andreopoulos W."/>
            <person name="Pangilinan J."/>
            <person name="LaButti K."/>
            <person name="Riley R."/>
            <person name="Lipzen A."/>
            <person name="Clum A."/>
            <person name="Drula E."/>
            <person name="Henrissat B."/>
            <person name="Kohler A."/>
            <person name="Grigoriev I.V."/>
            <person name="Martin F.M."/>
            <person name="Hacquard S."/>
        </authorList>
    </citation>
    <scope>NUCLEOTIDE SEQUENCE</scope>
    <source>
        <strain evidence="6">MPI-SDFR-AT-0120</strain>
    </source>
</reference>
<evidence type="ECO:0000256" key="1">
    <source>
        <dbReference type="ARBA" id="ARBA00022723"/>
    </source>
</evidence>
<dbReference type="PANTHER" id="PTHR46920:SF1">
    <property type="entry name" value="PROTEIN MSS51 HOMOLOG, MITOCHONDRIAL-RELATED"/>
    <property type="match status" value="1"/>
</dbReference>
<keyword evidence="7" id="KW-1185">Reference proteome</keyword>
<sequence>MPTKCKERESILASGLVDVPALPLGAVRGVLCFRCFEPASNILKCGGCKRAGYCSKACQKLDWTALHKKQCKILQQINTVELEDYRDTRTWEDFRLAQLRYVRLVQSLTPIKDTIFIIQAQPYCNACYRSSNQLASQKIGLKACERCRLLHHCGKCSDSHSTTVCATYEEQNRIEQFRVGLFEDTGKASVMACTAEPRSTFRSLETCSTWYDYFINISDKPFIKGRVRPDFGGLTNAATRVSVEEREFEESRRMFLLLATDNLTMPLTILSALEDLKLLATPSLHIHILGATGREFLAMASFEEILHLNPALKTLIMTAIGPSSMLMDGGTNGQSAKQDMPCCQGCQIRGRRRFLSSYKGLYHDYTKSPVFEKPDLIVAFNSGFVDGDDAESDWDQTIRMIVDSGTATLFTAYNPREARNEQAKMKRLGARFVTEPEENKWRSLVPMPELLDVEYEIWYQNYYRYVIKGRTH</sequence>